<comment type="caution">
    <text evidence="1">The sequence shown here is derived from an EMBL/GenBank/DDBJ whole genome shotgun (WGS) entry which is preliminary data.</text>
</comment>
<sequence>MREKKKCLCRFHKILLKGSTHGNYHFRGESFSMWSAARQSQWLEIGIPGVFNNNAVAKLLLNVNSTERELFFLHCFLRAQHFIFEKFHLTPSFRDPVRFIQQDKHCAMDVLECFEHCYLTKHCFLPRSNATDASPKLADTFLLLFAVAALLLVCSSSRNLSLKKFCETFDSSGYFMVFFHLDINRGLRSGDFSSLYECFFFM</sequence>
<name>A0A016TBC2_9BILA</name>
<dbReference type="Proteomes" id="UP000024635">
    <property type="component" value="Unassembled WGS sequence"/>
</dbReference>
<accession>A0A016TBC2</accession>
<dbReference type="EMBL" id="JARK01001455">
    <property type="protein sequence ID" value="EYB99956.1"/>
    <property type="molecule type" value="Genomic_DNA"/>
</dbReference>
<gene>
    <name evidence="1" type="primary">Acey_s0119.g866</name>
    <name evidence="1" type="ORF">Y032_0119g866</name>
</gene>
<keyword evidence="2" id="KW-1185">Reference proteome</keyword>
<proteinExistence type="predicted"/>
<evidence type="ECO:0000313" key="1">
    <source>
        <dbReference type="EMBL" id="EYB99956.1"/>
    </source>
</evidence>
<protein>
    <submittedName>
        <fullName evidence="1">Uncharacterized protein</fullName>
    </submittedName>
</protein>
<reference evidence="2" key="1">
    <citation type="journal article" date="2015" name="Nat. Genet.">
        <title>The genome and transcriptome of the zoonotic hookworm Ancylostoma ceylanicum identify infection-specific gene families.</title>
        <authorList>
            <person name="Schwarz E.M."/>
            <person name="Hu Y."/>
            <person name="Antoshechkin I."/>
            <person name="Miller M.M."/>
            <person name="Sternberg P.W."/>
            <person name="Aroian R.V."/>
        </authorList>
    </citation>
    <scope>NUCLEOTIDE SEQUENCE</scope>
    <source>
        <strain evidence="2">HY135</strain>
    </source>
</reference>
<evidence type="ECO:0000313" key="2">
    <source>
        <dbReference type="Proteomes" id="UP000024635"/>
    </source>
</evidence>
<organism evidence="1 2">
    <name type="scientific">Ancylostoma ceylanicum</name>
    <dbReference type="NCBI Taxonomy" id="53326"/>
    <lineage>
        <taxon>Eukaryota</taxon>
        <taxon>Metazoa</taxon>
        <taxon>Ecdysozoa</taxon>
        <taxon>Nematoda</taxon>
        <taxon>Chromadorea</taxon>
        <taxon>Rhabditida</taxon>
        <taxon>Rhabditina</taxon>
        <taxon>Rhabditomorpha</taxon>
        <taxon>Strongyloidea</taxon>
        <taxon>Ancylostomatidae</taxon>
        <taxon>Ancylostomatinae</taxon>
        <taxon>Ancylostoma</taxon>
    </lineage>
</organism>
<dbReference type="AlphaFoldDB" id="A0A016TBC2"/>